<dbReference type="Proteomes" id="UP001370490">
    <property type="component" value="Unassembled WGS sequence"/>
</dbReference>
<dbReference type="FunFam" id="2.60.120.330:FF:000015">
    <property type="entry name" value="Protein DMR6-LIKE OXYGENASE 1"/>
    <property type="match status" value="1"/>
</dbReference>
<feature type="domain" description="Fe2OG dioxygenase" evidence="10">
    <location>
        <begin position="200"/>
        <end position="301"/>
    </location>
</feature>
<evidence type="ECO:0000256" key="7">
    <source>
        <dbReference type="ARBA" id="ARBA00023242"/>
    </source>
</evidence>
<dbReference type="SUPFAM" id="SSF51197">
    <property type="entry name" value="Clavaminate synthase-like"/>
    <property type="match status" value="1"/>
</dbReference>
<evidence type="ECO:0000256" key="1">
    <source>
        <dbReference type="ARBA" id="ARBA00004123"/>
    </source>
</evidence>
<dbReference type="GO" id="GO:0005737">
    <property type="term" value="C:cytoplasm"/>
    <property type="evidence" value="ECO:0007669"/>
    <property type="project" value="UniProtKB-SubCell"/>
</dbReference>
<dbReference type="GO" id="GO:0046872">
    <property type="term" value="F:metal ion binding"/>
    <property type="evidence" value="ECO:0007669"/>
    <property type="project" value="UniProtKB-KW"/>
</dbReference>
<comment type="function">
    <text evidence="8">Involved in the regulation of shoot development and salicylic acid (SA) homeostasis.</text>
</comment>
<name>A0AAN8V6C4_9MAGN</name>
<keyword evidence="4" id="KW-0963">Cytoplasm</keyword>
<dbReference type="PANTHER" id="PTHR47991">
    <property type="entry name" value="OXOGLUTARATE/IRON-DEPENDENT DIOXYGENASE"/>
    <property type="match status" value="1"/>
</dbReference>
<evidence type="ECO:0000256" key="4">
    <source>
        <dbReference type="ARBA" id="ARBA00022490"/>
    </source>
</evidence>
<evidence type="ECO:0000259" key="10">
    <source>
        <dbReference type="PROSITE" id="PS51471"/>
    </source>
</evidence>
<evidence type="ECO:0000256" key="9">
    <source>
        <dbReference type="RuleBase" id="RU003682"/>
    </source>
</evidence>
<dbReference type="GO" id="GO:0005634">
    <property type="term" value="C:nucleus"/>
    <property type="evidence" value="ECO:0007669"/>
    <property type="project" value="UniProtKB-SubCell"/>
</dbReference>
<evidence type="ECO:0000256" key="3">
    <source>
        <dbReference type="ARBA" id="ARBA00008056"/>
    </source>
</evidence>
<keyword evidence="5 9" id="KW-0479">Metal-binding</keyword>
<comment type="similarity">
    <text evidence="3 9">Belongs to the iron/ascorbate-dependent oxidoreductase family.</text>
</comment>
<evidence type="ECO:0000313" key="12">
    <source>
        <dbReference type="Proteomes" id="UP001370490"/>
    </source>
</evidence>
<evidence type="ECO:0000256" key="8">
    <source>
        <dbReference type="ARBA" id="ARBA00059922"/>
    </source>
</evidence>
<dbReference type="Gene3D" id="2.60.120.330">
    <property type="entry name" value="B-lactam Antibiotic, Isopenicillin N Synthase, Chain"/>
    <property type="match status" value="1"/>
</dbReference>
<keyword evidence="11" id="KW-0223">Dioxygenase</keyword>
<keyword evidence="6 9" id="KW-0408">Iron</keyword>
<dbReference type="EMBL" id="JBAMMX010000015">
    <property type="protein sequence ID" value="KAK6925744.1"/>
    <property type="molecule type" value="Genomic_DNA"/>
</dbReference>
<keyword evidence="7" id="KW-0539">Nucleus</keyword>
<dbReference type="Pfam" id="PF03171">
    <property type="entry name" value="2OG-FeII_Oxy"/>
    <property type="match status" value="1"/>
</dbReference>
<dbReference type="InterPro" id="IPR005123">
    <property type="entry name" value="Oxoglu/Fe-dep_dioxygenase_dom"/>
</dbReference>
<sequence length="352" mass="40150">MEEDHSLDCHSIEKKAREKADVLDGYITPSLGHLGLSPVALDVPIIDLSRLNGDDPSRRAIVINDIRNACRRFGFFQIVNHGIPQEILDAVLSSAFKLFELSTEEKMKFSSTDVHKPVRYGTTLMLKDGVDRIPFWRSFFKHYSYPLNDWIQMWPTNPPDYRENMGKYVFEVRKLALELMGAITESLGLGKNYMRNKMEDGMHVIAINWYPSFPQPCQMLGLPEHSDYSCLTILLQSARGLEIFDAEDKSWKIVPEVQGALQVNVGDHLEVLSNGIYKSVIHRATLNAEKPRISIASLHSLGMDEKMKTAKELVNEDHPERYKESSFNDFLNYLSNNDIAEGKLSFINALRI</sequence>
<dbReference type="InterPro" id="IPR027443">
    <property type="entry name" value="IPNS-like_sf"/>
</dbReference>
<evidence type="ECO:0000256" key="2">
    <source>
        <dbReference type="ARBA" id="ARBA00004496"/>
    </source>
</evidence>
<protein>
    <submittedName>
        <fullName evidence="11">Non-hem dioxygenase N-terminal domain</fullName>
    </submittedName>
</protein>
<evidence type="ECO:0000313" key="11">
    <source>
        <dbReference type="EMBL" id="KAK6925744.1"/>
    </source>
</evidence>
<dbReference type="InterPro" id="IPR050295">
    <property type="entry name" value="Plant_2OG-oxidoreductases"/>
</dbReference>
<dbReference type="AlphaFoldDB" id="A0AAN8V6C4"/>
<accession>A0AAN8V6C4</accession>
<dbReference type="InterPro" id="IPR026992">
    <property type="entry name" value="DIOX_N"/>
</dbReference>
<dbReference type="GO" id="GO:0051213">
    <property type="term" value="F:dioxygenase activity"/>
    <property type="evidence" value="ECO:0007669"/>
    <property type="project" value="UniProtKB-KW"/>
</dbReference>
<organism evidence="11 12">
    <name type="scientific">Dillenia turbinata</name>
    <dbReference type="NCBI Taxonomy" id="194707"/>
    <lineage>
        <taxon>Eukaryota</taxon>
        <taxon>Viridiplantae</taxon>
        <taxon>Streptophyta</taxon>
        <taxon>Embryophyta</taxon>
        <taxon>Tracheophyta</taxon>
        <taxon>Spermatophyta</taxon>
        <taxon>Magnoliopsida</taxon>
        <taxon>eudicotyledons</taxon>
        <taxon>Gunneridae</taxon>
        <taxon>Pentapetalae</taxon>
        <taxon>Dilleniales</taxon>
        <taxon>Dilleniaceae</taxon>
        <taxon>Dillenia</taxon>
    </lineage>
</organism>
<reference evidence="11 12" key="1">
    <citation type="submission" date="2023-12" db="EMBL/GenBank/DDBJ databases">
        <title>A high-quality genome assembly for Dillenia turbinata (Dilleniales).</title>
        <authorList>
            <person name="Chanderbali A."/>
        </authorList>
    </citation>
    <scope>NUCLEOTIDE SEQUENCE [LARGE SCALE GENOMIC DNA]</scope>
    <source>
        <strain evidence="11">LSX21</strain>
        <tissue evidence="11">Leaf</tissue>
    </source>
</reference>
<dbReference type="PRINTS" id="PR00682">
    <property type="entry name" value="IPNSYNTHASE"/>
</dbReference>
<proteinExistence type="inferred from homology"/>
<keyword evidence="12" id="KW-1185">Reference proteome</keyword>
<evidence type="ECO:0000256" key="6">
    <source>
        <dbReference type="ARBA" id="ARBA00023004"/>
    </source>
</evidence>
<comment type="caution">
    <text evidence="11">The sequence shown here is derived from an EMBL/GenBank/DDBJ whole genome shotgun (WGS) entry which is preliminary data.</text>
</comment>
<dbReference type="PROSITE" id="PS51471">
    <property type="entry name" value="FE2OG_OXY"/>
    <property type="match status" value="1"/>
</dbReference>
<evidence type="ECO:0000256" key="5">
    <source>
        <dbReference type="ARBA" id="ARBA00022723"/>
    </source>
</evidence>
<keyword evidence="9" id="KW-0560">Oxidoreductase</keyword>
<gene>
    <name evidence="11" type="ORF">RJ641_007463</name>
</gene>
<dbReference type="InterPro" id="IPR044861">
    <property type="entry name" value="IPNS-like_FE2OG_OXY"/>
</dbReference>
<comment type="subcellular location">
    <subcellularLocation>
        <location evidence="2">Cytoplasm</location>
    </subcellularLocation>
    <subcellularLocation>
        <location evidence="1">Nucleus</location>
    </subcellularLocation>
</comment>
<dbReference type="Pfam" id="PF14226">
    <property type="entry name" value="DIOX_N"/>
    <property type="match status" value="1"/>
</dbReference>